<gene>
    <name evidence="3" type="ORF">EUTSA_v10024008mg</name>
</gene>
<dbReference type="Pfam" id="PF09331">
    <property type="entry name" value="DUF1985"/>
    <property type="match status" value="1"/>
</dbReference>
<proteinExistence type="predicted"/>
<feature type="region of interest" description="Disordered" evidence="1">
    <location>
        <begin position="532"/>
        <end position="554"/>
    </location>
</feature>
<sequence>MDYDTSPDNRLPAKLFATDRYPICRLNVYSKPDTLTVLRNLLRDTPELDQILDSSFGGLFRLPANRAPISCKLIQALIARQLVTKHKYEMWTVFGGQPLRFSLNEFQIRRGLRNPIDRGNRDDVKTTCADITTWLRDDKDMPNDRRIHLALLLIVDCVLIANHQTHSPTPRYVKMVDNLENFLNFPWGRESFIKTLWSMRPPNVIKSSKNKEEGPVQLFCKQLQQKSIKLNGFPLVFQLLAFRAIPLLLSKLLDPSDALRISDLTTEGFLNNAAVTLNDVLDSKIDCNLVVNPMIDPPPSVDDGSGEWDDEVRDRKIEYMLKLIEQNHVFIKQNWPAPADQLRWLANQVALIAFKHNIAQPESHGTSKRTRSAPRSITSKGRAAKRRRMCATKPPVSPMASSEEASIRLNEDHDLDSPNSHDHEAGPNTPVHHNLPLNQIGANELNLCGPDRQVQHHSSEEREESSPMDTTNDANSLEMALPLNQVSTGVDDTDGHIHQSRDQINDGIDGSTHTCTEVEHMSDSGGYDHININQTKDGPQEVTTDDISITDLKE</sequence>
<dbReference type="Gramene" id="ESQ29808">
    <property type="protein sequence ID" value="ESQ29808"/>
    <property type="gene ID" value="EUTSA_v10024008mg"/>
</dbReference>
<organism evidence="3 4">
    <name type="scientific">Eutrema salsugineum</name>
    <name type="common">Saltwater cress</name>
    <name type="synonym">Sisymbrium salsugineum</name>
    <dbReference type="NCBI Taxonomy" id="72664"/>
    <lineage>
        <taxon>Eukaryota</taxon>
        <taxon>Viridiplantae</taxon>
        <taxon>Streptophyta</taxon>
        <taxon>Embryophyta</taxon>
        <taxon>Tracheophyta</taxon>
        <taxon>Spermatophyta</taxon>
        <taxon>Magnoliopsida</taxon>
        <taxon>eudicotyledons</taxon>
        <taxon>Gunneridae</taxon>
        <taxon>Pentapetalae</taxon>
        <taxon>rosids</taxon>
        <taxon>malvids</taxon>
        <taxon>Brassicales</taxon>
        <taxon>Brassicaceae</taxon>
        <taxon>Eutremeae</taxon>
        <taxon>Eutrema</taxon>
    </lineage>
</organism>
<feature type="compositionally biased region" description="Polar residues" evidence="1">
    <location>
        <begin position="532"/>
        <end position="547"/>
    </location>
</feature>
<evidence type="ECO:0000313" key="3">
    <source>
        <dbReference type="EMBL" id="ESQ29808.1"/>
    </source>
</evidence>
<dbReference type="AlphaFoldDB" id="V4KR20"/>
<dbReference type="KEGG" id="eus:EUTSA_v10024008mg"/>
<protein>
    <recommendedName>
        <fullName evidence="2">DUF1985 domain-containing protein</fullName>
    </recommendedName>
</protein>
<name>V4KR20_EUTSA</name>
<feature type="domain" description="DUF1985" evidence="2">
    <location>
        <begin position="79"/>
        <end position="195"/>
    </location>
</feature>
<dbReference type="Proteomes" id="UP000030689">
    <property type="component" value="Unassembled WGS sequence"/>
</dbReference>
<dbReference type="EMBL" id="KI517881">
    <property type="protein sequence ID" value="ESQ29808.1"/>
    <property type="molecule type" value="Genomic_DNA"/>
</dbReference>
<reference evidence="3 4" key="1">
    <citation type="journal article" date="2013" name="Front. Plant Sci.">
        <title>The Reference Genome of the Halophytic Plant Eutrema salsugineum.</title>
        <authorList>
            <person name="Yang R."/>
            <person name="Jarvis D.E."/>
            <person name="Chen H."/>
            <person name="Beilstein M.A."/>
            <person name="Grimwood J."/>
            <person name="Jenkins J."/>
            <person name="Shu S."/>
            <person name="Prochnik S."/>
            <person name="Xin M."/>
            <person name="Ma C."/>
            <person name="Schmutz J."/>
            <person name="Wing R.A."/>
            <person name="Mitchell-Olds T."/>
            <person name="Schumaker K.S."/>
            <person name="Wang X."/>
        </authorList>
    </citation>
    <scope>NUCLEOTIDE SEQUENCE [LARGE SCALE GENOMIC DNA]</scope>
</reference>
<evidence type="ECO:0000313" key="4">
    <source>
        <dbReference type="Proteomes" id="UP000030689"/>
    </source>
</evidence>
<dbReference type="PANTHER" id="PTHR48449:SF1">
    <property type="entry name" value="DUF1985 DOMAIN-CONTAINING PROTEIN"/>
    <property type="match status" value="1"/>
</dbReference>
<feature type="compositionally biased region" description="Basic and acidic residues" evidence="1">
    <location>
        <begin position="405"/>
        <end position="425"/>
    </location>
</feature>
<dbReference type="PANTHER" id="PTHR48449">
    <property type="entry name" value="DUF1985 DOMAIN-CONTAINING PROTEIN"/>
    <property type="match status" value="1"/>
</dbReference>
<feature type="non-terminal residue" evidence="3">
    <location>
        <position position="554"/>
    </location>
</feature>
<feature type="region of interest" description="Disordered" evidence="1">
    <location>
        <begin position="360"/>
        <end position="436"/>
    </location>
</feature>
<feature type="region of interest" description="Disordered" evidence="1">
    <location>
        <begin position="449"/>
        <end position="474"/>
    </location>
</feature>
<evidence type="ECO:0000259" key="2">
    <source>
        <dbReference type="Pfam" id="PF09331"/>
    </source>
</evidence>
<dbReference type="InterPro" id="IPR015410">
    <property type="entry name" value="DUF1985"/>
</dbReference>
<evidence type="ECO:0000256" key="1">
    <source>
        <dbReference type="SAM" id="MobiDB-lite"/>
    </source>
</evidence>
<accession>V4KR20</accession>
<keyword evidence="4" id="KW-1185">Reference proteome</keyword>